<sequence>MRNKFGIVVFMWMSLVQLSQAQDLGDLLEKEDMTTQSAYVMSTFKATRISIGHSVETRKKGALEISFMSRYWDIPQERSNSFIADRMSARFGVDYAFTDRFTVGIGGAAPSGIFDAFFKYRLFQQETNGNGSPFGVTFVQIGTYRSRQFTGVEVRNDFFDKTAFTTQLLVARKLTANLSLQVAPTFIHRSSTSDPIDDANHFAIGFGGRYKVTNHVSVVSEYYYLANELESRDTFGAFSLGANWEVGSVMLQFKMTNNPFFTEDSFITQTRSNFNFRDGNFFFGFQGTYYIQL</sequence>
<comment type="caution">
    <text evidence="3">The sequence shown here is derived from an EMBL/GenBank/DDBJ whole genome shotgun (WGS) entry which is preliminary data.</text>
</comment>
<dbReference type="EMBL" id="JBHSFV010000008">
    <property type="protein sequence ID" value="MFC4634904.1"/>
    <property type="molecule type" value="Genomic_DNA"/>
</dbReference>
<feature type="signal peptide" evidence="1">
    <location>
        <begin position="1"/>
        <end position="21"/>
    </location>
</feature>
<gene>
    <name evidence="3" type="ORF">ACFO3O_13370</name>
</gene>
<dbReference type="Proteomes" id="UP001596043">
    <property type="component" value="Unassembled WGS sequence"/>
</dbReference>
<evidence type="ECO:0000313" key="3">
    <source>
        <dbReference type="EMBL" id="MFC4634904.1"/>
    </source>
</evidence>
<feature type="chain" id="PRO_5047381894" evidence="1">
    <location>
        <begin position="22"/>
        <end position="293"/>
    </location>
</feature>
<name>A0ABV9HXK2_9FLAO</name>
<protein>
    <submittedName>
        <fullName evidence="3">DUF5777 family beta-barrel protein</fullName>
    </submittedName>
</protein>
<dbReference type="InterPro" id="IPR045916">
    <property type="entry name" value="DUF5777"/>
</dbReference>
<dbReference type="RefSeq" id="WP_379979621.1">
    <property type="nucleotide sequence ID" value="NZ_JBHSFV010000008.1"/>
</dbReference>
<keyword evidence="4" id="KW-1185">Reference proteome</keyword>
<feature type="domain" description="DUF5777" evidence="2">
    <location>
        <begin position="44"/>
        <end position="286"/>
    </location>
</feature>
<evidence type="ECO:0000256" key="1">
    <source>
        <dbReference type="SAM" id="SignalP"/>
    </source>
</evidence>
<evidence type="ECO:0000259" key="2">
    <source>
        <dbReference type="Pfam" id="PF19089"/>
    </source>
</evidence>
<keyword evidence="1" id="KW-0732">Signal</keyword>
<accession>A0ABV9HXK2</accession>
<reference evidence="4" key="1">
    <citation type="journal article" date="2019" name="Int. J. Syst. Evol. Microbiol.">
        <title>The Global Catalogue of Microorganisms (GCM) 10K type strain sequencing project: providing services to taxonomists for standard genome sequencing and annotation.</title>
        <authorList>
            <consortium name="The Broad Institute Genomics Platform"/>
            <consortium name="The Broad Institute Genome Sequencing Center for Infectious Disease"/>
            <person name="Wu L."/>
            <person name="Ma J."/>
        </authorList>
    </citation>
    <scope>NUCLEOTIDE SEQUENCE [LARGE SCALE GENOMIC DNA]</scope>
    <source>
        <strain evidence="4">YJ-61-S</strain>
    </source>
</reference>
<organism evidence="3 4">
    <name type="scientific">Dokdonia ponticola</name>
    <dbReference type="NCBI Taxonomy" id="2041041"/>
    <lineage>
        <taxon>Bacteria</taxon>
        <taxon>Pseudomonadati</taxon>
        <taxon>Bacteroidota</taxon>
        <taxon>Flavobacteriia</taxon>
        <taxon>Flavobacteriales</taxon>
        <taxon>Flavobacteriaceae</taxon>
        <taxon>Dokdonia</taxon>
    </lineage>
</organism>
<evidence type="ECO:0000313" key="4">
    <source>
        <dbReference type="Proteomes" id="UP001596043"/>
    </source>
</evidence>
<dbReference type="Pfam" id="PF19089">
    <property type="entry name" value="DUF5777"/>
    <property type="match status" value="1"/>
</dbReference>
<proteinExistence type="predicted"/>